<dbReference type="RefSeq" id="WP_155308324.1">
    <property type="nucleotide sequence ID" value="NZ_CADEQJ010000023.1"/>
</dbReference>
<feature type="transmembrane region" description="Helical" evidence="1">
    <location>
        <begin position="23"/>
        <end position="43"/>
    </location>
</feature>
<comment type="caution">
    <text evidence="2">The sequence shown here is derived from an EMBL/GenBank/DDBJ whole genome shotgun (WGS) entry which is preliminary data.</text>
</comment>
<evidence type="ECO:0008006" key="4">
    <source>
        <dbReference type="Google" id="ProtNLM"/>
    </source>
</evidence>
<feature type="transmembrane region" description="Helical" evidence="1">
    <location>
        <begin position="152"/>
        <end position="172"/>
    </location>
</feature>
<protein>
    <recommendedName>
        <fullName evidence="4">TIGR03747 family integrating conjugative element membrane protein</fullName>
    </recommendedName>
</protein>
<gene>
    <name evidence="2" type="ORF">DM48_7901</name>
</gene>
<organism evidence="2 3">
    <name type="scientific">Burkholderia gladioli</name>
    <name type="common">Pseudomonas marginata</name>
    <name type="synonym">Phytomonas marginata</name>
    <dbReference type="NCBI Taxonomy" id="28095"/>
    <lineage>
        <taxon>Bacteria</taxon>
        <taxon>Pseudomonadati</taxon>
        <taxon>Pseudomonadota</taxon>
        <taxon>Betaproteobacteria</taxon>
        <taxon>Burkholderiales</taxon>
        <taxon>Burkholderiaceae</taxon>
        <taxon>Burkholderia</taxon>
    </lineage>
</organism>
<dbReference type="Proteomes" id="UP000029590">
    <property type="component" value="Unassembled WGS sequence"/>
</dbReference>
<reference evidence="2 3" key="1">
    <citation type="submission" date="2014-04" db="EMBL/GenBank/DDBJ databases">
        <authorList>
            <person name="Bishop-Lilly K.A."/>
            <person name="Broomall S.M."/>
            <person name="Chain P.S."/>
            <person name="Chertkov O."/>
            <person name="Coyne S.R."/>
            <person name="Daligault H.E."/>
            <person name="Davenport K.W."/>
            <person name="Erkkila T."/>
            <person name="Frey K.G."/>
            <person name="Gibbons H.S."/>
            <person name="Gu W."/>
            <person name="Jaissle J."/>
            <person name="Johnson S.L."/>
            <person name="Koroleva G.I."/>
            <person name="Ladner J.T."/>
            <person name="Lo C.-C."/>
            <person name="Minogue T.D."/>
            <person name="Munk C."/>
            <person name="Palacios G.F."/>
            <person name="Redden C.L."/>
            <person name="Rosenzweig C.N."/>
            <person name="Scholz M.B."/>
            <person name="Teshima H."/>
            <person name="Xu Y."/>
        </authorList>
    </citation>
    <scope>NUCLEOTIDE SEQUENCE [LARGE SCALE GENOMIC DNA]</scope>
    <source>
        <strain evidence="3">gladioli</strain>
    </source>
</reference>
<dbReference type="InterPro" id="IPR022266">
    <property type="entry name" value="DtrJ-like"/>
</dbReference>
<keyword evidence="1" id="KW-0472">Membrane</keyword>
<sequence>MASTNRSSGAQEPALFTAIFHPIRSTILAVVLFCILVVVTMLVDVMRYGSDAAAGLQALSHMTQVALDYTRVNGEMTLTTEWAARSAIAVSDAFERFFGFRQGLDNLADGREVPFMEQSYQRMITAHLGAVLIALQSIKLLVVRLVLVVASLPLLMTAIVLGLVDGLVARAIRRAGAGRESSLLYHRAKRMHLYGLVALTAVFVVAPVSIDPAVVFLPYAALGAVLSHVQWRFYKKYL</sequence>
<dbReference type="EMBL" id="JPGG01000012">
    <property type="protein sequence ID" value="KGC20239.1"/>
    <property type="molecule type" value="Genomic_DNA"/>
</dbReference>
<proteinExistence type="predicted"/>
<name>A0AAW3FBF4_BURGA</name>
<keyword evidence="1" id="KW-1133">Transmembrane helix</keyword>
<dbReference type="Pfam" id="PF14348">
    <property type="entry name" value="DtrJ-like"/>
    <property type="match status" value="1"/>
</dbReference>
<evidence type="ECO:0000313" key="3">
    <source>
        <dbReference type="Proteomes" id="UP000029590"/>
    </source>
</evidence>
<feature type="transmembrane region" description="Helical" evidence="1">
    <location>
        <begin position="193"/>
        <end position="210"/>
    </location>
</feature>
<accession>A0AAW3FBF4</accession>
<dbReference type="AlphaFoldDB" id="A0AAW3FBF4"/>
<evidence type="ECO:0000313" key="2">
    <source>
        <dbReference type="EMBL" id="KGC20239.1"/>
    </source>
</evidence>
<evidence type="ECO:0000256" key="1">
    <source>
        <dbReference type="SAM" id="Phobius"/>
    </source>
</evidence>
<keyword evidence="1" id="KW-0812">Transmembrane</keyword>